<accession>A0AAN9IAG4</accession>
<sequence length="179" mass="20016">MWLTLSNWKFSSRRCLQLWSQNIQDLGICEELVYQDDFNIPDVDLTFQNFEELFGGDHDPIRVLLGDKNQDVSCSSLEKDMSVDKSEIGNPSAMEDSLEAAFITISKSAHDNKDMNPLSQYCPRSLDPPLIIQPFESTSISFSVSRFSVESNHTDQDDSALSPITSVEARGNVTNVSTA</sequence>
<keyword evidence="2" id="KW-1185">Reference proteome</keyword>
<protein>
    <submittedName>
        <fullName evidence="1">Uncharacterized protein</fullName>
    </submittedName>
</protein>
<dbReference type="Proteomes" id="UP001372338">
    <property type="component" value="Unassembled WGS sequence"/>
</dbReference>
<comment type="caution">
    <text evidence="1">The sequence shown here is derived from an EMBL/GenBank/DDBJ whole genome shotgun (WGS) entry which is preliminary data.</text>
</comment>
<proteinExistence type="predicted"/>
<name>A0AAN9IAG4_CROPI</name>
<evidence type="ECO:0000313" key="1">
    <source>
        <dbReference type="EMBL" id="KAK7269815.1"/>
    </source>
</evidence>
<organism evidence="1 2">
    <name type="scientific">Crotalaria pallida</name>
    <name type="common">Smooth rattlebox</name>
    <name type="synonym">Crotalaria striata</name>
    <dbReference type="NCBI Taxonomy" id="3830"/>
    <lineage>
        <taxon>Eukaryota</taxon>
        <taxon>Viridiplantae</taxon>
        <taxon>Streptophyta</taxon>
        <taxon>Embryophyta</taxon>
        <taxon>Tracheophyta</taxon>
        <taxon>Spermatophyta</taxon>
        <taxon>Magnoliopsida</taxon>
        <taxon>eudicotyledons</taxon>
        <taxon>Gunneridae</taxon>
        <taxon>Pentapetalae</taxon>
        <taxon>rosids</taxon>
        <taxon>fabids</taxon>
        <taxon>Fabales</taxon>
        <taxon>Fabaceae</taxon>
        <taxon>Papilionoideae</taxon>
        <taxon>50 kb inversion clade</taxon>
        <taxon>genistoids sensu lato</taxon>
        <taxon>core genistoids</taxon>
        <taxon>Crotalarieae</taxon>
        <taxon>Crotalaria</taxon>
    </lineage>
</organism>
<reference evidence="1 2" key="1">
    <citation type="submission" date="2024-01" db="EMBL/GenBank/DDBJ databases">
        <title>The genomes of 5 underutilized Papilionoideae crops provide insights into root nodulation and disease resistanc.</title>
        <authorList>
            <person name="Yuan L."/>
        </authorList>
    </citation>
    <scope>NUCLEOTIDE SEQUENCE [LARGE SCALE GENOMIC DNA]</scope>
    <source>
        <strain evidence="1">ZHUSHIDOU_FW_LH</strain>
        <tissue evidence="1">Leaf</tissue>
    </source>
</reference>
<dbReference type="EMBL" id="JAYWIO010000004">
    <property type="protein sequence ID" value="KAK7269815.1"/>
    <property type="molecule type" value="Genomic_DNA"/>
</dbReference>
<dbReference type="AlphaFoldDB" id="A0AAN9IAG4"/>
<gene>
    <name evidence="1" type="ORF">RIF29_22567</name>
</gene>
<evidence type="ECO:0000313" key="2">
    <source>
        <dbReference type="Proteomes" id="UP001372338"/>
    </source>
</evidence>